<dbReference type="EMBL" id="AP022870">
    <property type="protein sequence ID" value="BCB78371.1"/>
    <property type="molecule type" value="Genomic_DNA"/>
</dbReference>
<feature type="transmembrane region" description="Helical" evidence="1">
    <location>
        <begin position="43"/>
        <end position="61"/>
    </location>
</feature>
<reference evidence="2 3" key="1">
    <citation type="submission" date="2020-03" db="EMBL/GenBank/DDBJ databases">
        <title>Whole genome shotgun sequence of Phytohabitans flavus NBRC 107702.</title>
        <authorList>
            <person name="Komaki H."/>
            <person name="Tamura T."/>
        </authorList>
    </citation>
    <scope>NUCLEOTIDE SEQUENCE [LARGE SCALE GENOMIC DNA]</scope>
    <source>
        <strain evidence="2 3">NBRC 107702</strain>
    </source>
</reference>
<dbReference type="PANTHER" id="PTHR37305">
    <property type="entry name" value="INTEGRAL MEMBRANE PROTEIN-RELATED"/>
    <property type="match status" value="1"/>
</dbReference>
<sequence length="285" mass="29554">MTMTTSTPSPATTAPGRVAGGSLGGAFNGSVFTRTLWDNRRSLLVWAVAAGLLALVYASFYPQVSADSMANVPEAMRGFGFEDTSTAAGYLRGAVFGLLVPLLVTFYGAATGARTISTDEESGYLDLLLAHPISRTRLLLHRYAALAAGAILIAAAVFAAMLAVRNSADLDSIAVSGFAAQTLNVALLGLLFGAVATGIGAAFGRSRGAVFGSTAGLGVLAYALHGLAPQIGAEWLRYLTPYHYYIDHQPLINGVNGGDIAVLASCATVAVAAGVWRLNQRDLRR</sequence>
<feature type="transmembrane region" description="Helical" evidence="1">
    <location>
        <begin position="143"/>
        <end position="163"/>
    </location>
</feature>
<protein>
    <recommendedName>
        <fullName evidence="4">ABC transporter permease</fullName>
    </recommendedName>
</protein>
<evidence type="ECO:0008006" key="4">
    <source>
        <dbReference type="Google" id="ProtNLM"/>
    </source>
</evidence>
<organism evidence="2 3">
    <name type="scientific">Phytohabitans flavus</name>
    <dbReference type="NCBI Taxonomy" id="1076124"/>
    <lineage>
        <taxon>Bacteria</taxon>
        <taxon>Bacillati</taxon>
        <taxon>Actinomycetota</taxon>
        <taxon>Actinomycetes</taxon>
        <taxon>Micromonosporales</taxon>
        <taxon>Micromonosporaceae</taxon>
    </lineage>
</organism>
<dbReference type="InterPro" id="IPR006311">
    <property type="entry name" value="TAT_signal"/>
</dbReference>
<proteinExistence type="predicted"/>
<feature type="transmembrane region" description="Helical" evidence="1">
    <location>
        <begin position="90"/>
        <end position="110"/>
    </location>
</feature>
<dbReference type="GO" id="GO:0140359">
    <property type="term" value="F:ABC-type transporter activity"/>
    <property type="evidence" value="ECO:0007669"/>
    <property type="project" value="InterPro"/>
</dbReference>
<keyword evidence="1" id="KW-0472">Membrane</keyword>
<dbReference type="Pfam" id="PF12679">
    <property type="entry name" value="ABC2_membrane_2"/>
    <property type="match status" value="1"/>
</dbReference>
<keyword evidence="1" id="KW-0812">Transmembrane</keyword>
<dbReference type="PROSITE" id="PS51318">
    <property type="entry name" value="TAT"/>
    <property type="match status" value="1"/>
</dbReference>
<gene>
    <name evidence="2" type="ORF">Pflav_047810</name>
</gene>
<name>A0A6F8XXB1_9ACTN</name>
<dbReference type="Proteomes" id="UP000502508">
    <property type="component" value="Chromosome"/>
</dbReference>
<keyword evidence="3" id="KW-1185">Reference proteome</keyword>
<dbReference type="PANTHER" id="PTHR37305:SF1">
    <property type="entry name" value="MEMBRANE PROTEIN"/>
    <property type="match status" value="1"/>
</dbReference>
<dbReference type="KEGG" id="pfla:Pflav_047810"/>
<keyword evidence="1" id="KW-1133">Transmembrane helix</keyword>
<feature type="transmembrane region" description="Helical" evidence="1">
    <location>
        <begin position="183"/>
        <end position="203"/>
    </location>
</feature>
<feature type="transmembrane region" description="Helical" evidence="1">
    <location>
        <begin position="260"/>
        <end position="278"/>
    </location>
</feature>
<evidence type="ECO:0000313" key="3">
    <source>
        <dbReference type="Proteomes" id="UP000502508"/>
    </source>
</evidence>
<accession>A0A6F8XXB1</accession>
<feature type="transmembrane region" description="Helical" evidence="1">
    <location>
        <begin position="210"/>
        <end position="228"/>
    </location>
</feature>
<evidence type="ECO:0000256" key="1">
    <source>
        <dbReference type="SAM" id="Phobius"/>
    </source>
</evidence>
<evidence type="ECO:0000313" key="2">
    <source>
        <dbReference type="EMBL" id="BCB78371.1"/>
    </source>
</evidence>
<dbReference type="GO" id="GO:0005886">
    <property type="term" value="C:plasma membrane"/>
    <property type="evidence" value="ECO:0007669"/>
    <property type="project" value="UniProtKB-SubCell"/>
</dbReference>
<dbReference type="AlphaFoldDB" id="A0A6F8XXB1"/>
<reference evidence="2 3" key="2">
    <citation type="submission" date="2020-03" db="EMBL/GenBank/DDBJ databases">
        <authorList>
            <person name="Ichikawa N."/>
            <person name="Kimura A."/>
            <person name="Kitahashi Y."/>
            <person name="Uohara A."/>
        </authorList>
    </citation>
    <scope>NUCLEOTIDE SEQUENCE [LARGE SCALE GENOMIC DNA]</scope>
    <source>
        <strain evidence="2 3">NBRC 107702</strain>
    </source>
</reference>